<keyword evidence="1" id="KW-0802">TPR repeat</keyword>
<accession>A0A063Y3K3</accession>
<dbReference type="InterPro" id="IPR019734">
    <property type="entry name" value="TPR_rpt"/>
</dbReference>
<dbReference type="Proteomes" id="UP000027318">
    <property type="component" value="Unassembled WGS sequence"/>
</dbReference>
<dbReference type="Gene3D" id="1.25.40.10">
    <property type="entry name" value="Tetratricopeptide repeat domain"/>
    <property type="match status" value="1"/>
</dbReference>
<evidence type="ECO:0000313" key="4">
    <source>
        <dbReference type="Proteomes" id="UP000027318"/>
    </source>
</evidence>
<organism evidence="3 4">
    <name type="scientific">Nitrincola lacisaponensis</name>
    <dbReference type="NCBI Taxonomy" id="267850"/>
    <lineage>
        <taxon>Bacteria</taxon>
        <taxon>Pseudomonadati</taxon>
        <taxon>Pseudomonadota</taxon>
        <taxon>Gammaproteobacteria</taxon>
        <taxon>Oceanospirillales</taxon>
        <taxon>Oceanospirillaceae</taxon>
        <taxon>Nitrincola</taxon>
    </lineage>
</organism>
<gene>
    <name evidence="3" type="ORF">ADINL_0532</name>
</gene>
<dbReference type="SUPFAM" id="SSF48452">
    <property type="entry name" value="TPR-like"/>
    <property type="match status" value="1"/>
</dbReference>
<dbReference type="PROSITE" id="PS50005">
    <property type="entry name" value="TPR"/>
    <property type="match status" value="1"/>
</dbReference>
<keyword evidence="4" id="KW-1185">Reference proteome</keyword>
<dbReference type="InterPro" id="IPR011990">
    <property type="entry name" value="TPR-like_helical_dom_sf"/>
</dbReference>
<protein>
    <submittedName>
        <fullName evidence="3">Uncharacterized protein</fullName>
    </submittedName>
</protein>
<sequence length="336" mass="37647">MSGCTAGNQKPETLSALERASDAELMDFYKGLHQVGVRVLTENAGEGGRANLQRFNALYFSGHESEAQKHLRMSLFADPFNDDSKAVAAQLESADLFGLLSGDAGEDEVRRINLGAQETLPDLSLRVYGNEYYAVLLKRYNAHFNPDYLATRQVYVPDLNRIAVLENYRQNSPSGRPQASSRAVTASQPVRQQPVSPRVEQPSPDTVAVEESDIQPLVEEVSQEVEVVSEPDTPLQPVRIAQPTPRQLHQRGQSAAAYRALREQPASERDQGLYEQLKESLVEAPYRQGVSHFHAQEVRQAIEKFQRVLSLEPEHPRARQYMERAARLDARLSDIE</sequence>
<evidence type="ECO:0000256" key="1">
    <source>
        <dbReference type="PROSITE-ProRule" id="PRU00339"/>
    </source>
</evidence>
<evidence type="ECO:0000313" key="3">
    <source>
        <dbReference type="EMBL" id="KDE40883.1"/>
    </source>
</evidence>
<proteinExistence type="predicted"/>
<feature type="region of interest" description="Disordered" evidence="2">
    <location>
        <begin position="168"/>
        <end position="211"/>
    </location>
</feature>
<name>A0A063Y3K3_9GAMM</name>
<dbReference type="EMBL" id="JMSZ01000015">
    <property type="protein sequence ID" value="KDE40883.1"/>
    <property type="molecule type" value="Genomic_DNA"/>
</dbReference>
<feature type="compositionally biased region" description="Polar residues" evidence="2">
    <location>
        <begin position="168"/>
        <end position="195"/>
    </location>
</feature>
<dbReference type="AlphaFoldDB" id="A0A063Y3K3"/>
<reference evidence="3 4" key="1">
    <citation type="journal article" date="2005" name="Int. J. Syst. Evol. Microbiol.">
        <title>Nitrincola lacisaponensis gen. nov., sp. nov., a novel alkaliphilic bacterium isolated from an alkaline, saline lake.</title>
        <authorList>
            <person name="Dimitriu P.A."/>
            <person name="Shukla S.K."/>
            <person name="Conradt J."/>
            <person name="Marquez M.C."/>
            <person name="Ventosa A."/>
            <person name="Maglia A."/>
            <person name="Peyton B.M."/>
            <person name="Pinkart H.C."/>
            <person name="Mormile M.R."/>
        </authorList>
    </citation>
    <scope>NUCLEOTIDE SEQUENCE [LARGE SCALE GENOMIC DNA]</scope>
    <source>
        <strain evidence="3 4">4CA</strain>
    </source>
</reference>
<feature type="repeat" description="TPR" evidence="1">
    <location>
        <begin position="282"/>
        <end position="315"/>
    </location>
</feature>
<comment type="caution">
    <text evidence="3">The sequence shown here is derived from an EMBL/GenBank/DDBJ whole genome shotgun (WGS) entry which is preliminary data.</text>
</comment>
<evidence type="ECO:0000256" key="2">
    <source>
        <dbReference type="SAM" id="MobiDB-lite"/>
    </source>
</evidence>
<dbReference type="STRING" id="267850.ADINL_0532"/>